<sequence length="101" mass="10781">MKRLVPYLVTGFLLASSPQLYAPDGTYLGNLNANPYDPNSVSNPYGKYGSPFSPYSIHNPYGKYGSPYSPDSANNPYTTGGPRIVVPRGSGGTGFSSPVER</sequence>
<accession>A0A059XXN0</accession>
<dbReference type="AlphaFoldDB" id="A0A059XXN0"/>
<evidence type="ECO:0000313" key="4">
    <source>
        <dbReference type="Proteomes" id="UP000027059"/>
    </source>
</evidence>
<gene>
    <name evidence="3" type="ORF">Y981_02310</name>
</gene>
<evidence type="ECO:0000256" key="2">
    <source>
        <dbReference type="SAM" id="SignalP"/>
    </source>
</evidence>
<dbReference type="KEGG" id="lfp:Y981_02310"/>
<feature type="region of interest" description="Disordered" evidence="1">
    <location>
        <begin position="72"/>
        <end position="101"/>
    </location>
</feature>
<proteinExistence type="predicted"/>
<dbReference type="Proteomes" id="UP000027059">
    <property type="component" value="Chromosome"/>
</dbReference>
<dbReference type="HOGENOM" id="CLU_2288028_0_0_0"/>
<reference evidence="4" key="1">
    <citation type="submission" date="2014-02" db="EMBL/GenBank/DDBJ databases">
        <title>Complete genome sequence and comparative genomic analysis of the nitrogen-fixing bacterium Leptospirillum ferriphilum YSK.</title>
        <authorList>
            <person name="Guo X."/>
            <person name="Yin H."/>
            <person name="Liang Y."/>
            <person name="Hu Q."/>
            <person name="Ma L."/>
            <person name="Xiao Y."/>
            <person name="Zhang X."/>
            <person name="Qiu G."/>
            <person name="Liu X."/>
        </authorList>
    </citation>
    <scope>NUCLEOTIDE SEQUENCE [LARGE SCALE GENOMIC DNA]</scope>
    <source>
        <strain evidence="4">YSK</strain>
    </source>
</reference>
<feature type="signal peptide" evidence="2">
    <location>
        <begin position="1"/>
        <end position="22"/>
    </location>
</feature>
<name>A0A059XXN0_9BACT</name>
<dbReference type="EMBL" id="CP007243">
    <property type="protein sequence ID" value="AIA30061.1"/>
    <property type="molecule type" value="Genomic_DNA"/>
</dbReference>
<reference evidence="3 4" key="2">
    <citation type="journal article" date="2015" name="Biomed. Res. Int.">
        <title>Effects of Arsenite Resistance on the Growth and Functional Gene Expression of Leptospirillum ferriphilum and Acidithiobacillus thiooxidans in Pure Culture and Coculture.</title>
        <authorList>
            <person name="Jiang H."/>
            <person name="Liang Y."/>
            <person name="Yin H."/>
            <person name="Xiao Y."/>
            <person name="Guo X."/>
            <person name="Xu Y."/>
            <person name="Hu Q."/>
            <person name="Liu H."/>
            <person name="Liu X."/>
        </authorList>
    </citation>
    <scope>NUCLEOTIDE SEQUENCE [LARGE SCALE GENOMIC DNA]</scope>
    <source>
        <strain evidence="3 4">YSK</strain>
    </source>
</reference>
<protein>
    <submittedName>
        <fullName evidence="3">Uncharacterized protein</fullName>
    </submittedName>
</protein>
<evidence type="ECO:0000256" key="1">
    <source>
        <dbReference type="SAM" id="MobiDB-lite"/>
    </source>
</evidence>
<keyword evidence="4" id="KW-1185">Reference proteome</keyword>
<keyword evidence="2" id="KW-0732">Signal</keyword>
<organism evidence="3 4">
    <name type="scientific">Leptospirillum ferriphilum YSK</name>
    <dbReference type="NCBI Taxonomy" id="1441628"/>
    <lineage>
        <taxon>Bacteria</taxon>
        <taxon>Pseudomonadati</taxon>
        <taxon>Nitrospirota</taxon>
        <taxon>Nitrospiria</taxon>
        <taxon>Nitrospirales</taxon>
        <taxon>Nitrospiraceae</taxon>
        <taxon>Leptospirillum</taxon>
    </lineage>
</organism>
<feature type="chain" id="PRO_5001584431" evidence="2">
    <location>
        <begin position="23"/>
        <end position="101"/>
    </location>
</feature>
<evidence type="ECO:0000313" key="3">
    <source>
        <dbReference type="EMBL" id="AIA30061.1"/>
    </source>
</evidence>